<dbReference type="HOGENOM" id="CLU_168298_2_0_11"/>
<accession>W5TP69</accession>
<evidence type="ECO:0008006" key="3">
    <source>
        <dbReference type="Google" id="ProtNLM"/>
    </source>
</evidence>
<dbReference type="PATRIC" id="fig|1415166.3.peg.6454"/>
<sequence length="107" mass="11012">MGADQVRFDPEKVRTHAKNIQSVSDSLDVALQAGQAVSVPSDAFGQLCSFLPPLFVDAVEDDGLQAIRSAAEALNQDAGTLGQVATSLSDTDATSADRLGAVQPGTP</sequence>
<evidence type="ECO:0000313" key="2">
    <source>
        <dbReference type="Proteomes" id="UP000019150"/>
    </source>
</evidence>
<organism evidence="1 2">
    <name type="scientific">Nocardia nova SH22a</name>
    <dbReference type="NCBI Taxonomy" id="1415166"/>
    <lineage>
        <taxon>Bacteria</taxon>
        <taxon>Bacillati</taxon>
        <taxon>Actinomycetota</taxon>
        <taxon>Actinomycetes</taxon>
        <taxon>Mycobacteriales</taxon>
        <taxon>Nocardiaceae</taxon>
        <taxon>Nocardia</taxon>
    </lineage>
</organism>
<proteinExistence type="predicted"/>
<dbReference type="KEGG" id="nno:NONO_c62820"/>
<dbReference type="Pfam" id="PF10824">
    <property type="entry name" value="T7SS_ESX_EspC"/>
    <property type="match status" value="1"/>
</dbReference>
<dbReference type="EMBL" id="CP006850">
    <property type="protein sequence ID" value="AHH21052.1"/>
    <property type="molecule type" value="Genomic_DNA"/>
</dbReference>
<dbReference type="eggNOG" id="ENOG5033JFH">
    <property type="taxonomic scope" value="Bacteria"/>
</dbReference>
<dbReference type="AlphaFoldDB" id="W5TP69"/>
<name>W5TP69_9NOCA</name>
<dbReference type="InterPro" id="IPR022536">
    <property type="entry name" value="EspC"/>
</dbReference>
<dbReference type="Proteomes" id="UP000019150">
    <property type="component" value="Chromosome"/>
</dbReference>
<dbReference type="GO" id="GO:0009306">
    <property type="term" value="P:protein secretion"/>
    <property type="evidence" value="ECO:0007669"/>
    <property type="project" value="InterPro"/>
</dbReference>
<evidence type="ECO:0000313" key="1">
    <source>
        <dbReference type="EMBL" id="AHH21052.1"/>
    </source>
</evidence>
<dbReference type="OrthoDB" id="3688882at2"/>
<dbReference type="STRING" id="1415166.NONO_c62820"/>
<gene>
    <name evidence="1" type="ORF">NONO_c62820</name>
</gene>
<keyword evidence="2" id="KW-1185">Reference proteome</keyword>
<reference evidence="1 2" key="1">
    <citation type="journal article" date="2014" name="Appl. Environ. Microbiol.">
        <title>Insights into the Microbial Degradation of Rubber and Gutta-Percha by Analysis of the Complete Genome of Nocardia nova SH22a.</title>
        <authorList>
            <person name="Luo Q."/>
            <person name="Hiessl S."/>
            <person name="Poehlein A."/>
            <person name="Daniel R."/>
            <person name="Steinbuchel A."/>
        </authorList>
    </citation>
    <scope>NUCLEOTIDE SEQUENCE [LARGE SCALE GENOMIC DNA]</scope>
    <source>
        <strain evidence="1">SH22a</strain>
    </source>
</reference>
<protein>
    <recommendedName>
        <fullName evidence="3">ESX-1 secretion-associated protein</fullName>
    </recommendedName>
</protein>